<dbReference type="PROSITE" id="PS50994">
    <property type="entry name" value="INTEGRASE"/>
    <property type="match status" value="1"/>
</dbReference>
<protein>
    <recommendedName>
        <fullName evidence="2">Integrase catalytic domain-containing protein</fullName>
    </recommendedName>
</protein>
<dbReference type="Gene3D" id="1.10.340.70">
    <property type="match status" value="1"/>
</dbReference>
<feature type="region of interest" description="Disordered" evidence="1">
    <location>
        <begin position="995"/>
        <end position="1037"/>
    </location>
</feature>
<proteinExistence type="predicted"/>
<dbReference type="Pfam" id="PF05380">
    <property type="entry name" value="Peptidase_A17"/>
    <property type="match status" value="1"/>
</dbReference>
<sequence>MLIDANVVPKITGSILRRHLQMDVCENVKYLCNNLQLADTLPSDLESSTIEILIGNDYYLDIILPQKIEIQQGLYLLGSKLGWILTGRSQLSDEETENKLTMTVNGLLSITECCLHSTIDTCLQIKPSIEDFWNLETIGIQDCPYTSDDENTLSNFVTSLKMENGRYQVAWPWKEKLPELPENRELAYGRLKVPFGVISSPFLLAATLDYHLETYKNATAANIRENIYVDNVITGVDSTESAFTLYKEAKQIFSAASMNFREWASNSEKFLKCIPKEDQANREKLKVLGLTWTIKDDTLAVNSAKNDNMFPVTKREVLQRVASVFDPHGFFTPVTLRTKLFLQMLWNKKMEWDEQLTEEDIQQWKEISSDLDAIQDYHIPRAIGLPEIRQQQDIQFQYVFTKENPADIASRGTTVSLLKEHSQCWHGPSWLTKQRTEWPRWDPHNISDDNQNSIESEYKVSKVLHEAKLLAGESPDGETNSVGNSKSSVGYLFDIDCSRFSSFIRLIRVSAWVIRFVKRLKKETLSGPLTAAELEQAKLLWIKSVQKQYFGEVMIAIKENKRHNLISQLGLILDQENVIRCIGRLGAAQLSEGAKTPILLPKKNKVTELLIESMHRKYFHVGVSQTLSAMRQTYWIPQGRSEVKRVLRKCTVCKRCEGGPYKMPLMPPLPKKRVSESAPFIYTGVDYFGPIFVKSDTGSKKGICLYNCLVVRAIHLELMQDMSAEEFLLGFRRFIARWGNPKQIISDNGSQFKLASNTLEEAWNGVTVDSDVQTYIANEGIQWQFIVELAPWMGGFYERLIGIVKRCLRKTIGKLCLTNEQFRTLLAESEAVVNSRPLVYIGDDINSNIILTPAQTLNPKTGFPDHNEEDSTDPEYLPQISSAKKLLLTWKKGQKHLTMFWKAWRDEYLLSLRERTANKLRSGRIQCKTPAKVGDIVLIKDNLPRGNWKIGRICQLVVSRDGQIRSGKVMLPNKKTLNRALNMLYPIECEELNEGLTNSDTEKDTELINDNTRTTRKRPQRQAARTAMKKIQEQLES</sequence>
<dbReference type="GO" id="GO:0003676">
    <property type="term" value="F:nucleic acid binding"/>
    <property type="evidence" value="ECO:0007669"/>
    <property type="project" value="InterPro"/>
</dbReference>
<organism evidence="3 4">
    <name type="scientific">Mytilus coruscus</name>
    <name type="common">Sea mussel</name>
    <dbReference type="NCBI Taxonomy" id="42192"/>
    <lineage>
        <taxon>Eukaryota</taxon>
        <taxon>Metazoa</taxon>
        <taxon>Spiralia</taxon>
        <taxon>Lophotrochozoa</taxon>
        <taxon>Mollusca</taxon>
        <taxon>Bivalvia</taxon>
        <taxon>Autobranchia</taxon>
        <taxon>Pteriomorphia</taxon>
        <taxon>Mytilida</taxon>
        <taxon>Mytiloidea</taxon>
        <taxon>Mytilidae</taxon>
        <taxon>Mytilinae</taxon>
        <taxon>Mytilus</taxon>
    </lineage>
</organism>
<evidence type="ECO:0000256" key="1">
    <source>
        <dbReference type="SAM" id="MobiDB-lite"/>
    </source>
</evidence>
<dbReference type="Proteomes" id="UP000507470">
    <property type="component" value="Unassembled WGS sequence"/>
</dbReference>
<evidence type="ECO:0000313" key="3">
    <source>
        <dbReference type="EMBL" id="CAC5407406.1"/>
    </source>
</evidence>
<dbReference type="Pfam" id="PF17921">
    <property type="entry name" value="Integrase_H2C2"/>
    <property type="match status" value="1"/>
</dbReference>
<dbReference type="SUPFAM" id="SSF53098">
    <property type="entry name" value="Ribonuclease H-like"/>
    <property type="match status" value="1"/>
</dbReference>
<keyword evidence="4" id="KW-1185">Reference proteome</keyword>
<dbReference type="InterPro" id="IPR001584">
    <property type="entry name" value="Integrase_cat-core"/>
</dbReference>
<dbReference type="PANTHER" id="PTHR47331">
    <property type="entry name" value="PHD-TYPE DOMAIN-CONTAINING PROTEIN"/>
    <property type="match status" value="1"/>
</dbReference>
<accession>A0A6J8DH75</accession>
<evidence type="ECO:0000313" key="4">
    <source>
        <dbReference type="Proteomes" id="UP000507470"/>
    </source>
</evidence>
<dbReference type="OrthoDB" id="6118207at2759"/>
<dbReference type="Gene3D" id="3.30.420.10">
    <property type="entry name" value="Ribonuclease H-like superfamily/Ribonuclease H"/>
    <property type="match status" value="1"/>
</dbReference>
<dbReference type="EMBL" id="CACVKT020007413">
    <property type="protein sequence ID" value="CAC5407406.1"/>
    <property type="molecule type" value="Genomic_DNA"/>
</dbReference>
<dbReference type="InterPro" id="IPR036397">
    <property type="entry name" value="RNaseH_sf"/>
</dbReference>
<reference evidence="3 4" key="1">
    <citation type="submission" date="2020-06" db="EMBL/GenBank/DDBJ databases">
        <authorList>
            <person name="Li R."/>
            <person name="Bekaert M."/>
        </authorList>
    </citation>
    <scope>NUCLEOTIDE SEQUENCE [LARGE SCALE GENOMIC DNA]</scope>
    <source>
        <strain evidence="4">wild</strain>
    </source>
</reference>
<dbReference type="GO" id="GO:0015074">
    <property type="term" value="P:DNA integration"/>
    <property type="evidence" value="ECO:0007669"/>
    <property type="project" value="InterPro"/>
</dbReference>
<dbReference type="SUPFAM" id="SSF56672">
    <property type="entry name" value="DNA/RNA polymerases"/>
    <property type="match status" value="1"/>
</dbReference>
<dbReference type="InterPro" id="IPR043502">
    <property type="entry name" value="DNA/RNA_pol_sf"/>
</dbReference>
<evidence type="ECO:0000259" key="2">
    <source>
        <dbReference type="PROSITE" id="PS50994"/>
    </source>
</evidence>
<gene>
    <name evidence="3" type="ORF">MCOR_40886</name>
</gene>
<dbReference type="InterPro" id="IPR008042">
    <property type="entry name" value="Retrotrans_Pao"/>
</dbReference>
<name>A0A6J8DH75_MYTCO</name>
<dbReference type="InterPro" id="IPR040676">
    <property type="entry name" value="DUF5641"/>
</dbReference>
<feature type="domain" description="Integrase catalytic" evidence="2">
    <location>
        <begin position="675"/>
        <end position="861"/>
    </location>
</feature>
<dbReference type="PANTHER" id="PTHR47331:SF1">
    <property type="entry name" value="GAG-LIKE PROTEIN"/>
    <property type="match status" value="1"/>
</dbReference>
<dbReference type="InterPro" id="IPR041588">
    <property type="entry name" value="Integrase_H2C2"/>
</dbReference>
<dbReference type="AlphaFoldDB" id="A0A6J8DH75"/>
<dbReference type="Pfam" id="PF18701">
    <property type="entry name" value="DUF5641"/>
    <property type="match status" value="1"/>
</dbReference>
<dbReference type="InterPro" id="IPR012337">
    <property type="entry name" value="RNaseH-like_sf"/>
</dbReference>